<dbReference type="InterPro" id="IPR025966">
    <property type="entry name" value="OppC_N"/>
</dbReference>
<dbReference type="Pfam" id="PF12911">
    <property type="entry name" value="OppC_N"/>
    <property type="match status" value="1"/>
</dbReference>
<keyword evidence="2 7" id="KW-0813">Transport</keyword>
<dbReference type="GO" id="GO:0005886">
    <property type="term" value="C:plasma membrane"/>
    <property type="evidence" value="ECO:0007669"/>
    <property type="project" value="UniProtKB-SubCell"/>
</dbReference>
<name>A0A0D6JTU9_9EURY</name>
<keyword evidence="5 7" id="KW-1133">Transmembrane helix</keyword>
<feature type="transmembrane region" description="Helical" evidence="7">
    <location>
        <begin position="269"/>
        <end position="290"/>
    </location>
</feature>
<dbReference type="InterPro" id="IPR050366">
    <property type="entry name" value="BP-dependent_transpt_permease"/>
</dbReference>
<evidence type="ECO:0000256" key="5">
    <source>
        <dbReference type="ARBA" id="ARBA00022989"/>
    </source>
</evidence>
<keyword evidence="4 7" id="KW-0812">Transmembrane</keyword>
<feature type="transmembrane region" description="Helical" evidence="7">
    <location>
        <begin position="105"/>
        <end position="129"/>
    </location>
</feature>
<dbReference type="GeneID" id="25247398"/>
<dbReference type="Proteomes" id="UP000198902">
    <property type="component" value="Unassembled WGS sequence"/>
</dbReference>
<proteinExistence type="inferred from homology"/>
<dbReference type="PANTHER" id="PTHR43386">
    <property type="entry name" value="OLIGOPEPTIDE TRANSPORT SYSTEM PERMEASE PROTEIN APPC"/>
    <property type="match status" value="1"/>
</dbReference>
<evidence type="ECO:0000313" key="10">
    <source>
        <dbReference type="Proteomes" id="UP000198902"/>
    </source>
</evidence>
<reference evidence="10" key="1">
    <citation type="submission" date="2015-03" db="EMBL/GenBank/DDBJ databases">
        <authorList>
            <person name="Urmite Genomes"/>
        </authorList>
    </citation>
    <scope>NUCLEOTIDE SEQUENCE [LARGE SCALE GENOMIC DNA]</scope>
    <source>
        <strain evidence="10">Arc-Hr</strain>
    </source>
</reference>
<feature type="domain" description="ABC transmembrane type-1" evidence="8">
    <location>
        <begin position="101"/>
        <end position="291"/>
    </location>
</feature>
<evidence type="ECO:0000256" key="6">
    <source>
        <dbReference type="ARBA" id="ARBA00023136"/>
    </source>
</evidence>
<evidence type="ECO:0000256" key="3">
    <source>
        <dbReference type="ARBA" id="ARBA00022475"/>
    </source>
</evidence>
<feature type="transmembrane region" description="Helical" evidence="7">
    <location>
        <begin position="218"/>
        <end position="245"/>
    </location>
</feature>
<evidence type="ECO:0000259" key="8">
    <source>
        <dbReference type="PROSITE" id="PS50928"/>
    </source>
</evidence>
<comment type="similarity">
    <text evidence="7">Belongs to the binding-protein-dependent transport system permease family.</text>
</comment>
<dbReference type="CDD" id="cd06261">
    <property type="entry name" value="TM_PBP2"/>
    <property type="match status" value="1"/>
</dbReference>
<keyword evidence="10" id="KW-1185">Reference proteome</keyword>
<dbReference type="GO" id="GO:0055085">
    <property type="term" value="P:transmembrane transport"/>
    <property type="evidence" value="ECO:0007669"/>
    <property type="project" value="InterPro"/>
</dbReference>
<sequence>MSTETKPEAELKKRVEGVAETLRDQFTFLRRDRLAFAGVLIVAAFVFLGLLGPALAPHDPIEHTVRDDAGSMLRLSEPTGAAPFGTTAYGKDVLSQFLAGAQPTFIVGLFGGIGTGALGFLVGLVSGYYGGWVDEVLMRITDLTFSLPFTPMALLLLTFVTPSVWLMTGIIVAFLWKMPARVVRSEVLSVRERTFVKSARASGASDLRTMLYHVAPNVLPIGFLYTAYGIAWAIAAQASLAFLGFGDPTVTSWGRMLRQVFESGNMRVAWWWVLPPALGIAAITTSVFLIGRAYEEVINPEIQTEQ</sequence>
<evidence type="ECO:0000256" key="4">
    <source>
        <dbReference type="ARBA" id="ARBA00022692"/>
    </source>
</evidence>
<keyword evidence="3" id="KW-1003">Cell membrane</keyword>
<dbReference type="PROSITE" id="PS50928">
    <property type="entry name" value="ABC_TM1"/>
    <property type="match status" value="1"/>
</dbReference>
<accession>A0A0D6JTU9</accession>
<protein>
    <submittedName>
        <fullName evidence="9">Glutathione transport system permease protein GsiD</fullName>
    </submittedName>
</protein>
<dbReference type="Gene3D" id="1.10.3720.10">
    <property type="entry name" value="MetI-like"/>
    <property type="match status" value="1"/>
</dbReference>
<dbReference type="EMBL" id="CSTE01000003">
    <property type="protein sequence ID" value="CQR51781.1"/>
    <property type="molecule type" value="Genomic_DNA"/>
</dbReference>
<organism evidence="9 10">
    <name type="scientific">Haloferax massiliensis</name>
    <dbReference type="NCBI Taxonomy" id="1476858"/>
    <lineage>
        <taxon>Archaea</taxon>
        <taxon>Methanobacteriati</taxon>
        <taxon>Methanobacteriota</taxon>
        <taxon>Stenosarchaea group</taxon>
        <taxon>Halobacteria</taxon>
        <taxon>Halobacteriales</taxon>
        <taxon>Haloferacaceae</taxon>
        <taxon>Haloferax</taxon>
    </lineage>
</organism>
<dbReference type="InterPro" id="IPR000515">
    <property type="entry name" value="MetI-like"/>
</dbReference>
<dbReference type="SUPFAM" id="SSF161098">
    <property type="entry name" value="MetI-like"/>
    <property type="match status" value="1"/>
</dbReference>
<gene>
    <name evidence="9" type="primary">gsiD_4</name>
    <name evidence="9" type="ORF">BN996_02819</name>
</gene>
<keyword evidence="6 7" id="KW-0472">Membrane</keyword>
<dbReference type="PANTHER" id="PTHR43386:SF1">
    <property type="entry name" value="D,D-DIPEPTIDE TRANSPORT SYSTEM PERMEASE PROTEIN DDPC-RELATED"/>
    <property type="match status" value="1"/>
</dbReference>
<evidence type="ECO:0000313" key="9">
    <source>
        <dbReference type="EMBL" id="CQR51781.1"/>
    </source>
</evidence>
<feature type="transmembrane region" description="Helical" evidence="7">
    <location>
        <begin position="149"/>
        <end position="176"/>
    </location>
</feature>
<evidence type="ECO:0000256" key="7">
    <source>
        <dbReference type="RuleBase" id="RU363032"/>
    </source>
</evidence>
<dbReference type="OrthoDB" id="312811at2157"/>
<dbReference type="Pfam" id="PF00528">
    <property type="entry name" value="BPD_transp_1"/>
    <property type="match status" value="1"/>
</dbReference>
<feature type="transmembrane region" description="Helical" evidence="7">
    <location>
        <begin position="34"/>
        <end position="56"/>
    </location>
</feature>
<dbReference type="InterPro" id="IPR035906">
    <property type="entry name" value="MetI-like_sf"/>
</dbReference>
<dbReference type="AlphaFoldDB" id="A0A0D6JTU9"/>
<dbReference type="RefSeq" id="WP_004972224.1">
    <property type="nucleotide sequence ID" value="NZ_CABLRR010000003.1"/>
</dbReference>
<evidence type="ECO:0000256" key="2">
    <source>
        <dbReference type="ARBA" id="ARBA00022448"/>
    </source>
</evidence>
<comment type="subcellular location">
    <subcellularLocation>
        <location evidence="1 7">Cell membrane</location>
        <topology evidence="1 7">Multi-pass membrane protein</topology>
    </subcellularLocation>
</comment>
<evidence type="ECO:0000256" key="1">
    <source>
        <dbReference type="ARBA" id="ARBA00004651"/>
    </source>
</evidence>